<dbReference type="Proteomes" id="UP001322744">
    <property type="component" value="Chromosome"/>
</dbReference>
<reference evidence="1 2" key="1">
    <citation type="submission" date="2023-12" db="EMBL/GenBank/DDBJ databases">
        <authorList>
            <person name="Manesh M.J.H."/>
            <person name="Bing R.G."/>
            <person name="Willard D.J."/>
            <person name="Kelly R.M."/>
        </authorList>
    </citation>
    <scope>NUCLEOTIDE SEQUENCE [LARGE SCALE GENOMIC DNA]</scope>
    <source>
        <strain evidence="1 2">DSM 8977</strain>
    </source>
</reference>
<sequence length="42" mass="5033">MKQREDVIKTISEETKNPLNDSNQFFTFRRGGRILSKVEKKY</sequence>
<protein>
    <submittedName>
        <fullName evidence="1">Uncharacterized protein</fullName>
    </submittedName>
</protein>
<proteinExistence type="predicted"/>
<evidence type="ECO:0000313" key="2">
    <source>
        <dbReference type="Proteomes" id="UP001322744"/>
    </source>
</evidence>
<evidence type="ECO:0000313" key="1">
    <source>
        <dbReference type="EMBL" id="WPX09672.1"/>
    </source>
</evidence>
<gene>
    <name evidence="1" type="ORF">SOJ16_000907</name>
</gene>
<name>A0ABZ0U1S2_9FIRM</name>
<accession>A0ABZ0U1S2</accession>
<keyword evidence="2" id="KW-1185">Reference proteome</keyword>
<dbReference type="EMBL" id="CP139957">
    <property type="protein sequence ID" value="WPX09672.1"/>
    <property type="molecule type" value="Genomic_DNA"/>
</dbReference>
<dbReference type="RefSeq" id="WP_307190283.1">
    <property type="nucleotide sequence ID" value="NZ_CP139957.1"/>
</dbReference>
<organism evidence="1 2">
    <name type="scientific">Anaerocellum danielii</name>
    <dbReference type="NCBI Taxonomy" id="1387557"/>
    <lineage>
        <taxon>Bacteria</taxon>
        <taxon>Bacillati</taxon>
        <taxon>Bacillota</taxon>
        <taxon>Bacillota incertae sedis</taxon>
        <taxon>Caldicellulosiruptorales</taxon>
        <taxon>Caldicellulosiruptoraceae</taxon>
        <taxon>Anaerocellum</taxon>
    </lineage>
</organism>